<sequence>MVRNLDNILKQKKIRPTAIRLLVLEYLLGQDVAISLTDLYQSFENSDRVTLYRTLKVFEEYGLVHSINDGTLAPKYALCPDSCDSQQHQDAHIHFHCDICGQTYCLPKSSIPGFELPEHFIKREVNLVVKGTCAACKINVQ</sequence>
<dbReference type="GO" id="GO:0008270">
    <property type="term" value="F:zinc ion binding"/>
    <property type="evidence" value="ECO:0007669"/>
    <property type="project" value="TreeGrafter"/>
</dbReference>
<dbReference type="EMBL" id="CP120682">
    <property type="protein sequence ID" value="WKN38650.1"/>
    <property type="molecule type" value="Genomic_DNA"/>
</dbReference>
<name>A0AA49JHQ1_9BACT</name>
<feature type="binding site" evidence="1">
    <location>
        <position position="100"/>
    </location>
    <ligand>
        <name>Zn(2+)</name>
        <dbReference type="ChEBI" id="CHEBI:29105"/>
    </ligand>
</feature>
<dbReference type="Pfam" id="PF01475">
    <property type="entry name" value="FUR"/>
    <property type="match status" value="1"/>
</dbReference>
<dbReference type="InterPro" id="IPR036390">
    <property type="entry name" value="WH_DNA-bd_sf"/>
</dbReference>
<gene>
    <name evidence="2" type="ORF">K4G66_08040</name>
</gene>
<dbReference type="InterPro" id="IPR036388">
    <property type="entry name" value="WH-like_DNA-bd_sf"/>
</dbReference>
<protein>
    <submittedName>
        <fullName evidence="2">Transcriptional repressor</fullName>
    </submittedName>
</protein>
<reference evidence="2" key="2">
    <citation type="journal article" date="2024" name="Antonie Van Leeuwenhoek">
        <title>Roseihalotalea indica gen. nov., sp. nov., a halophilic Bacteroidetes from mesopelagic Southwest Indian Ocean with higher carbohydrate metabolic potential.</title>
        <authorList>
            <person name="Chen B."/>
            <person name="Zhang M."/>
            <person name="Lin D."/>
            <person name="Ye J."/>
            <person name="Tang K."/>
        </authorList>
    </citation>
    <scope>NUCLEOTIDE SEQUENCE</scope>
    <source>
        <strain evidence="2">TK19036</strain>
    </source>
</reference>
<dbReference type="PANTHER" id="PTHR33202:SF22">
    <property type="entry name" value="HYDROGEN PEROXIDE SENSITIVE REPRESSOR"/>
    <property type="match status" value="1"/>
</dbReference>
<dbReference type="PANTHER" id="PTHR33202">
    <property type="entry name" value="ZINC UPTAKE REGULATION PROTEIN"/>
    <property type="match status" value="1"/>
</dbReference>
<accession>A0AA49JHQ1</accession>
<dbReference type="GO" id="GO:0045892">
    <property type="term" value="P:negative regulation of DNA-templated transcription"/>
    <property type="evidence" value="ECO:0007669"/>
    <property type="project" value="TreeGrafter"/>
</dbReference>
<organism evidence="2">
    <name type="scientific">Roseihalotalea indica</name>
    <dbReference type="NCBI Taxonomy" id="2867963"/>
    <lineage>
        <taxon>Bacteria</taxon>
        <taxon>Pseudomonadati</taxon>
        <taxon>Bacteroidota</taxon>
        <taxon>Cytophagia</taxon>
        <taxon>Cytophagales</taxon>
        <taxon>Catalimonadaceae</taxon>
        <taxon>Roseihalotalea</taxon>
    </lineage>
</organism>
<feature type="binding site" evidence="1">
    <location>
        <position position="133"/>
    </location>
    <ligand>
        <name>Zn(2+)</name>
        <dbReference type="ChEBI" id="CHEBI:29105"/>
    </ligand>
</feature>
<comment type="cofactor">
    <cofactor evidence="1">
        <name>Zn(2+)</name>
        <dbReference type="ChEBI" id="CHEBI:29105"/>
    </cofactor>
    <text evidence="1">Binds 1 zinc ion per subunit.</text>
</comment>
<evidence type="ECO:0000256" key="1">
    <source>
        <dbReference type="PIRSR" id="PIRSR602481-1"/>
    </source>
</evidence>
<dbReference type="AlphaFoldDB" id="A0AA49JHQ1"/>
<dbReference type="InterPro" id="IPR002481">
    <property type="entry name" value="FUR"/>
</dbReference>
<keyword evidence="1" id="KW-0479">Metal-binding</keyword>
<dbReference type="Gene3D" id="1.10.10.10">
    <property type="entry name" value="Winged helix-like DNA-binding domain superfamily/Winged helix DNA-binding domain"/>
    <property type="match status" value="1"/>
</dbReference>
<dbReference type="GO" id="GO:0003700">
    <property type="term" value="F:DNA-binding transcription factor activity"/>
    <property type="evidence" value="ECO:0007669"/>
    <property type="project" value="InterPro"/>
</dbReference>
<evidence type="ECO:0000313" key="2">
    <source>
        <dbReference type="EMBL" id="WKN38650.1"/>
    </source>
</evidence>
<feature type="binding site" evidence="1">
    <location>
        <position position="97"/>
    </location>
    <ligand>
        <name>Zn(2+)</name>
        <dbReference type="ChEBI" id="CHEBI:29105"/>
    </ligand>
</feature>
<keyword evidence="1" id="KW-0862">Zinc</keyword>
<feature type="binding site" evidence="1">
    <location>
        <position position="136"/>
    </location>
    <ligand>
        <name>Zn(2+)</name>
        <dbReference type="ChEBI" id="CHEBI:29105"/>
    </ligand>
</feature>
<dbReference type="GO" id="GO:1900376">
    <property type="term" value="P:regulation of secondary metabolite biosynthetic process"/>
    <property type="evidence" value="ECO:0007669"/>
    <property type="project" value="TreeGrafter"/>
</dbReference>
<reference evidence="2" key="1">
    <citation type="journal article" date="2023" name="Comput. Struct. Biotechnol. J.">
        <title>Discovery of a novel marine Bacteroidetes with a rich repertoire of carbohydrate-active enzymes.</title>
        <authorList>
            <person name="Chen B."/>
            <person name="Liu G."/>
            <person name="Chen Q."/>
            <person name="Wang H."/>
            <person name="Liu L."/>
            <person name="Tang K."/>
        </authorList>
    </citation>
    <scope>NUCLEOTIDE SEQUENCE</scope>
    <source>
        <strain evidence="2">TK19036</strain>
    </source>
</reference>
<dbReference type="SUPFAM" id="SSF46785">
    <property type="entry name" value="Winged helix' DNA-binding domain"/>
    <property type="match status" value="1"/>
</dbReference>
<proteinExistence type="predicted"/>
<dbReference type="GO" id="GO:0000976">
    <property type="term" value="F:transcription cis-regulatory region binding"/>
    <property type="evidence" value="ECO:0007669"/>
    <property type="project" value="TreeGrafter"/>
</dbReference>